<dbReference type="EMBL" id="JACASE010000008">
    <property type="protein sequence ID" value="KAF6441130.1"/>
    <property type="molecule type" value="Genomic_DNA"/>
</dbReference>
<accession>A0A7J8F0H3</accession>
<comment type="caution">
    <text evidence="1">The sequence shown here is derived from an EMBL/GenBank/DDBJ whole genome shotgun (WGS) entry which is preliminary data.</text>
</comment>
<evidence type="ECO:0000313" key="1">
    <source>
        <dbReference type="EMBL" id="KAF6441130.1"/>
    </source>
</evidence>
<dbReference type="Proteomes" id="UP000593571">
    <property type="component" value="Unassembled WGS sequence"/>
</dbReference>
<keyword evidence="2" id="KW-1185">Reference proteome</keyword>
<sequence length="157" mass="16521">MGDAVPTVTPGSVPDVHSTISEMIRAATKTPKLQKIPSHREMVVPRMQSAPLVPCPEPPHIWLGHSKGVCSECLLISAAARQHLVAPGPVFADLLGGGGWGAGHTLSLWLNLPSSPWLGDVHVGRVPGSDPVVKRTRRFASLASCGDPICHPSGQQV</sequence>
<name>A0A7J8F0H3_ROUAE</name>
<reference evidence="1 2" key="1">
    <citation type="journal article" date="2020" name="Nature">
        <title>Six reference-quality genomes reveal evolution of bat adaptations.</title>
        <authorList>
            <person name="Jebb D."/>
            <person name="Huang Z."/>
            <person name="Pippel M."/>
            <person name="Hughes G.M."/>
            <person name="Lavrichenko K."/>
            <person name="Devanna P."/>
            <person name="Winkler S."/>
            <person name="Jermiin L.S."/>
            <person name="Skirmuntt E.C."/>
            <person name="Katzourakis A."/>
            <person name="Burkitt-Gray L."/>
            <person name="Ray D.A."/>
            <person name="Sullivan K.A.M."/>
            <person name="Roscito J.G."/>
            <person name="Kirilenko B.M."/>
            <person name="Davalos L.M."/>
            <person name="Corthals A.P."/>
            <person name="Power M.L."/>
            <person name="Jones G."/>
            <person name="Ransome R.D."/>
            <person name="Dechmann D.K.N."/>
            <person name="Locatelli A.G."/>
            <person name="Puechmaille S.J."/>
            <person name="Fedrigo O."/>
            <person name="Jarvis E.D."/>
            <person name="Hiller M."/>
            <person name="Vernes S.C."/>
            <person name="Myers E.W."/>
            <person name="Teeling E.C."/>
        </authorList>
    </citation>
    <scope>NUCLEOTIDE SEQUENCE [LARGE SCALE GENOMIC DNA]</scope>
    <source>
        <strain evidence="1">MRouAeg1</strain>
        <tissue evidence="1">Muscle</tissue>
    </source>
</reference>
<gene>
    <name evidence="1" type="ORF">HJG63_012294</name>
</gene>
<dbReference type="AlphaFoldDB" id="A0A7J8F0H3"/>
<organism evidence="1 2">
    <name type="scientific">Rousettus aegyptiacus</name>
    <name type="common">Egyptian fruit bat</name>
    <name type="synonym">Pteropus aegyptiacus</name>
    <dbReference type="NCBI Taxonomy" id="9407"/>
    <lineage>
        <taxon>Eukaryota</taxon>
        <taxon>Metazoa</taxon>
        <taxon>Chordata</taxon>
        <taxon>Craniata</taxon>
        <taxon>Vertebrata</taxon>
        <taxon>Euteleostomi</taxon>
        <taxon>Mammalia</taxon>
        <taxon>Eutheria</taxon>
        <taxon>Laurasiatheria</taxon>
        <taxon>Chiroptera</taxon>
        <taxon>Yinpterochiroptera</taxon>
        <taxon>Pteropodoidea</taxon>
        <taxon>Pteropodidae</taxon>
        <taxon>Rousettinae</taxon>
        <taxon>Rousettus</taxon>
    </lineage>
</organism>
<evidence type="ECO:0000313" key="2">
    <source>
        <dbReference type="Proteomes" id="UP000593571"/>
    </source>
</evidence>
<protein>
    <submittedName>
        <fullName evidence="1">Uncharacterized protein</fullName>
    </submittedName>
</protein>
<proteinExistence type="predicted"/>